<gene>
    <name evidence="1" type="ORF">ICEJAFMC_00024</name>
</gene>
<evidence type="ECO:0000313" key="1">
    <source>
        <dbReference type="EMBL" id="QEQ67715.1"/>
    </source>
</evidence>
<name>A0A7G3L300_KLEPN</name>
<dbReference type="RefSeq" id="WP_227665636.1">
    <property type="nucleotide sequence ID" value="NZ_MH643788.1"/>
</dbReference>
<organism evidence="1">
    <name type="scientific">Klebsiella pneumoniae subsp. pneumoniae</name>
    <dbReference type="NCBI Taxonomy" id="72407"/>
    <lineage>
        <taxon>Bacteria</taxon>
        <taxon>Pseudomonadati</taxon>
        <taxon>Pseudomonadota</taxon>
        <taxon>Gammaproteobacteria</taxon>
        <taxon>Enterobacterales</taxon>
        <taxon>Enterobacteriaceae</taxon>
        <taxon>Klebsiella/Raoultella group</taxon>
        <taxon>Klebsiella</taxon>
        <taxon>Klebsiella pneumoniae complex</taxon>
    </lineage>
</organism>
<proteinExistence type="predicted"/>
<dbReference type="AlphaFoldDB" id="A0A7G3L300"/>
<sequence length="180" mass="20792">MFSGLLPEPMELMTHYFSNKKNKDIEHIDKKNKSFRNIDLAASVLIIPKFLNNLDRAKGINPSIMVKLPSNNSESCIFYTATGIPKEEGLYLAELFSKGLYIQRNIEESLTMELREIEDLLLGICLLWHESFVGKISLSKFVNILQQNEINDISERTLKARKDKAKYWLMQWPSQLPLIS</sequence>
<reference evidence="1" key="1">
    <citation type="submission" date="2018-07" db="EMBL/GenBank/DDBJ databases">
        <title>Diversity of ST11 carbapenem-resistant hypervirulent Klebsiella pneumoniae in China.</title>
        <authorList>
            <person name="Dong N."/>
            <person name="Chen S."/>
        </authorList>
    </citation>
    <scope>NUCLEOTIDE SEQUENCE</scope>
    <source>
        <strain evidence="1">HA2</strain>
        <plasmid evidence="1">pHA2-23-vir</plasmid>
    </source>
</reference>
<keyword evidence="1" id="KW-0614">Plasmid</keyword>
<protein>
    <submittedName>
        <fullName evidence="1">Uncharacterized protein</fullName>
    </submittedName>
</protein>
<accession>A0A7G3L300</accession>
<dbReference type="EMBL" id="MH643788">
    <property type="protein sequence ID" value="QEQ67715.1"/>
    <property type="molecule type" value="Genomic_DNA"/>
</dbReference>
<geneLocation type="plasmid" evidence="1">
    <name>pHA2-23-vir</name>
</geneLocation>